<comment type="caution">
    <text evidence="1">The sequence shown here is derived from an EMBL/GenBank/DDBJ whole genome shotgun (WGS) entry which is preliminary data.</text>
</comment>
<proteinExistence type="predicted"/>
<reference evidence="1 2" key="1">
    <citation type="submission" date="2024-01" db="EMBL/GenBank/DDBJ databases">
        <title>The genomes of 5 underutilized Papilionoideae crops provide insights into root nodulation and disease resistanc.</title>
        <authorList>
            <person name="Jiang F."/>
        </authorList>
    </citation>
    <scope>NUCLEOTIDE SEQUENCE [LARGE SCALE GENOMIC DNA]</scope>
    <source>
        <strain evidence="1">JINMINGXINNONG_FW02</strain>
        <tissue evidence="1">Leaves</tissue>
    </source>
</reference>
<evidence type="ECO:0000313" key="1">
    <source>
        <dbReference type="EMBL" id="KAK7346818.1"/>
    </source>
</evidence>
<sequence>MPQLITDAFPLDLVPAIRITGKWSASFIAEGGGLGNYQPRQERLETWNYLHSKQKGLELRRGVIEQGCDLPPSEKDLSTCSCASLSIDRIRGDGDATA</sequence>
<evidence type="ECO:0000313" key="2">
    <source>
        <dbReference type="Proteomes" id="UP001374584"/>
    </source>
</evidence>
<gene>
    <name evidence="1" type="ORF">VNO80_21341</name>
</gene>
<keyword evidence="2" id="KW-1185">Reference proteome</keyword>
<accession>A0AAN9QXL8</accession>
<name>A0AAN9QXL8_PHACN</name>
<dbReference type="AlphaFoldDB" id="A0AAN9QXL8"/>
<protein>
    <submittedName>
        <fullName evidence="1">Uncharacterized protein</fullName>
    </submittedName>
</protein>
<organism evidence="1 2">
    <name type="scientific">Phaseolus coccineus</name>
    <name type="common">Scarlet runner bean</name>
    <name type="synonym">Phaseolus multiflorus</name>
    <dbReference type="NCBI Taxonomy" id="3886"/>
    <lineage>
        <taxon>Eukaryota</taxon>
        <taxon>Viridiplantae</taxon>
        <taxon>Streptophyta</taxon>
        <taxon>Embryophyta</taxon>
        <taxon>Tracheophyta</taxon>
        <taxon>Spermatophyta</taxon>
        <taxon>Magnoliopsida</taxon>
        <taxon>eudicotyledons</taxon>
        <taxon>Gunneridae</taxon>
        <taxon>Pentapetalae</taxon>
        <taxon>rosids</taxon>
        <taxon>fabids</taxon>
        <taxon>Fabales</taxon>
        <taxon>Fabaceae</taxon>
        <taxon>Papilionoideae</taxon>
        <taxon>50 kb inversion clade</taxon>
        <taxon>NPAAA clade</taxon>
        <taxon>indigoferoid/millettioid clade</taxon>
        <taxon>Phaseoleae</taxon>
        <taxon>Phaseolus</taxon>
    </lineage>
</organism>
<dbReference type="Proteomes" id="UP001374584">
    <property type="component" value="Unassembled WGS sequence"/>
</dbReference>
<dbReference type="EMBL" id="JAYMYR010000008">
    <property type="protein sequence ID" value="KAK7346818.1"/>
    <property type="molecule type" value="Genomic_DNA"/>
</dbReference>